<evidence type="ECO:0000256" key="2">
    <source>
        <dbReference type="ARBA" id="ARBA00022676"/>
    </source>
</evidence>
<accession>A0ABT6YTY0</accession>
<dbReference type="InterPro" id="IPR001173">
    <property type="entry name" value="Glyco_trans_2-like"/>
</dbReference>
<dbReference type="CDD" id="cd04186">
    <property type="entry name" value="GT_2_like_c"/>
    <property type="match status" value="1"/>
</dbReference>
<keyword evidence="2 6" id="KW-0328">Glycosyltransferase</keyword>
<dbReference type="Proteomes" id="UP001236569">
    <property type="component" value="Unassembled WGS sequence"/>
</dbReference>
<dbReference type="RefSeq" id="WP_283371637.1">
    <property type="nucleotide sequence ID" value="NZ_JASHID010000021.1"/>
</dbReference>
<dbReference type="Gene3D" id="3.90.550.10">
    <property type="entry name" value="Spore Coat Polysaccharide Biosynthesis Protein SpsA, Chain A"/>
    <property type="match status" value="1"/>
</dbReference>
<name>A0ABT6YTY0_9BACT</name>
<dbReference type="SUPFAM" id="SSF53448">
    <property type="entry name" value="Nucleotide-diphospho-sugar transferases"/>
    <property type="match status" value="1"/>
</dbReference>
<sequence>MNSSFSTYPLVSVITVNYNQPQVTREFLDSFHQISYPNYEVFVVDNGSPQHDVKSLEPDYPWVNFIYSKENLGFAGGNNLAIQQAKGDFLLLLNNDTEVPSDFMEPLVKVMQENPQIGMASPKIKYFYEDNLIQYAGAPEISVLTGRGEPYGKKQKDEGQYDQSGPTSYIHGAAVIVSRKVLEKTGSMHDDYFLYYEELDWCKRCRNDGFVVWYVAESTVLHKESVSTGRNSPLKMFYLTRNRLRFMRRNFKLWQWLISLSFFTFVSIPKNLLVFLKNRQFEYFKPFLNGYWQSFKS</sequence>
<evidence type="ECO:0000256" key="3">
    <source>
        <dbReference type="ARBA" id="ARBA00022679"/>
    </source>
</evidence>
<keyword evidence="4" id="KW-0472">Membrane</keyword>
<evidence type="ECO:0000256" key="4">
    <source>
        <dbReference type="SAM" id="Phobius"/>
    </source>
</evidence>
<keyword evidence="4" id="KW-1133">Transmembrane helix</keyword>
<comment type="caution">
    <text evidence="6">The sequence shown here is derived from an EMBL/GenBank/DDBJ whole genome shotgun (WGS) entry which is preliminary data.</text>
</comment>
<evidence type="ECO:0000259" key="5">
    <source>
        <dbReference type="Pfam" id="PF00535"/>
    </source>
</evidence>
<gene>
    <name evidence="6" type="ORF">QM480_21390</name>
</gene>
<evidence type="ECO:0000313" key="6">
    <source>
        <dbReference type="EMBL" id="MDI9866907.1"/>
    </source>
</evidence>
<protein>
    <submittedName>
        <fullName evidence="6">Glycosyltransferase family 2 protein</fullName>
        <ecNumber evidence="6">2.4.-.-</ecNumber>
    </submittedName>
</protein>
<organism evidence="6 7">
    <name type="scientific">Flectobacillus longus</name>
    <dbReference type="NCBI Taxonomy" id="2984207"/>
    <lineage>
        <taxon>Bacteria</taxon>
        <taxon>Pseudomonadati</taxon>
        <taxon>Bacteroidota</taxon>
        <taxon>Cytophagia</taxon>
        <taxon>Cytophagales</taxon>
        <taxon>Flectobacillaceae</taxon>
        <taxon>Flectobacillus</taxon>
    </lineage>
</organism>
<keyword evidence="7" id="KW-1185">Reference proteome</keyword>
<dbReference type="PANTHER" id="PTHR43179">
    <property type="entry name" value="RHAMNOSYLTRANSFERASE WBBL"/>
    <property type="match status" value="1"/>
</dbReference>
<dbReference type="EC" id="2.4.-.-" evidence="6"/>
<evidence type="ECO:0000256" key="1">
    <source>
        <dbReference type="ARBA" id="ARBA00006739"/>
    </source>
</evidence>
<dbReference type="InterPro" id="IPR029044">
    <property type="entry name" value="Nucleotide-diphossugar_trans"/>
</dbReference>
<feature type="domain" description="Glycosyltransferase 2-like" evidence="5">
    <location>
        <begin position="12"/>
        <end position="184"/>
    </location>
</feature>
<dbReference type="PANTHER" id="PTHR43179:SF12">
    <property type="entry name" value="GALACTOFURANOSYLTRANSFERASE GLFT2"/>
    <property type="match status" value="1"/>
</dbReference>
<dbReference type="GO" id="GO:0016757">
    <property type="term" value="F:glycosyltransferase activity"/>
    <property type="evidence" value="ECO:0007669"/>
    <property type="project" value="UniProtKB-KW"/>
</dbReference>
<reference evidence="6 7" key="1">
    <citation type="submission" date="2023-05" db="EMBL/GenBank/DDBJ databases">
        <title>Novel species of genus Flectobacillus isolated from stream in China.</title>
        <authorList>
            <person name="Lu H."/>
        </authorList>
    </citation>
    <scope>NUCLEOTIDE SEQUENCE [LARGE SCALE GENOMIC DNA]</scope>
    <source>
        <strain evidence="6 7">DC10W</strain>
    </source>
</reference>
<dbReference type="EMBL" id="JASHID010000021">
    <property type="protein sequence ID" value="MDI9866907.1"/>
    <property type="molecule type" value="Genomic_DNA"/>
</dbReference>
<dbReference type="Pfam" id="PF00535">
    <property type="entry name" value="Glycos_transf_2"/>
    <property type="match status" value="1"/>
</dbReference>
<keyword evidence="3 6" id="KW-0808">Transferase</keyword>
<keyword evidence="4" id="KW-0812">Transmembrane</keyword>
<comment type="similarity">
    <text evidence="1">Belongs to the glycosyltransferase 2 family.</text>
</comment>
<proteinExistence type="inferred from homology"/>
<feature type="transmembrane region" description="Helical" evidence="4">
    <location>
        <begin position="253"/>
        <end position="276"/>
    </location>
</feature>
<evidence type="ECO:0000313" key="7">
    <source>
        <dbReference type="Proteomes" id="UP001236569"/>
    </source>
</evidence>